<dbReference type="AlphaFoldDB" id="A0A1M6K0Z6"/>
<dbReference type="OrthoDB" id="1909053at2"/>
<organism evidence="2 3">
    <name type="scientific">Thermoclostridium caenicola</name>
    <dbReference type="NCBI Taxonomy" id="659425"/>
    <lineage>
        <taxon>Bacteria</taxon>
        <taxon>Bacillati</taxon>
        <taxon>Bacillota</taxon>
        <taxon>Clostridia</taxon>
        <taxon>Eubacteriales</taxon>
        <taxon>Oscillospiraceae</taxon>
        <taxon>Thermoclostridium</taxon>
    </lineage>
</organism>
<feature type="region of interest" description="Disordered" evidence="1">
    <location>
        <begin position="1"/>
        <end position="20"/>
    </location>
</feature>
<evidence type="ECO:0000256" key="1">
    <source>
        <dbReference type="SAM" id="MobiDB-lite"/>
    </source>
</evidence>
<dbReference type="Gene3D" id="2.60.40.10">
    <property type="entry name" value="Immunoglobulins"/>
    <property type="match status" value="1"/>
</dbReference>
<dbReference type="Proteomes" id="UP000324781">
    <property type="component" value="Unassembled WGS sequence"/>
</dbReference>
<reference evidence="2 3" key="1">
    <citation type="submission" date="2016-11" db="EMBL/GenBank/DDBJ databases">
        <authorList>
            <person name="Varghese N."/>
            <person name="Submissions S."/>
        </authorList>
    </citation>
    <scope>NUCLEOTIDE SEQUENCE [LARGE SCALE GENOMIC DNA]</scope>
    <source>
        <strain evidence="2 3">DSM 19027</strain>
    </source>
</reference>
<accession>A0A1M6K0Z6</accession>
<gene>
    <name evidence="2" type="ORF">SAMN05444373_10668</name>
</gene>
<evidence type="ECO:0000313" key="3">
    <source>
        <dbReference type="Proteomes" id="UP000324781"/>
    </source>
</evidence>
<evidence type="ECO:0000313" key="2">
    <source>
        <dbReference type="EMBL" id="SHJ52663.1"/>
    </source>
</evidence>
<sequence length="150" mass="17277">METQKVSPDGRSKEEKTIRLEKDSIQYNAQDMEQHQRLDFNPSQSNTQNLNIFIKNNHDLSGKIIGVTCLEGSTERVANAEILLYFGTECKTPVHKTTSDANGNFRIEELPPGYYTICSKYDGNYWYKSYFIKVLPGQKVFESIRLRKAD</sequence>
<dbReference type="InterPro" id="IPR013783">
    <property type="entry name" value="Ig-like_fold"/>
</dbReference>
<dbReference type="RefSeq" id="WP_149679611.1">
    <property type="nucleotide sequence ID" value="NZ_DAONMB010000158.1"/>
</dbReference>
<dbReference type="EMBL" id="FQZP01000066">
    <property type="protein sequence ID" value="SHJ52663.1"/>
    <property type="molecule type" value="Genomic_DNA"/>
</dbReference>
<proteinExistence type="predicted"/>
<dbReference type="SUPFAM" id="SSF49452">
    <property type="entry name" value="Starch-binding domain-like"/>
    <property type="match status" value="1"/>
</dbReference>
<protein>
    <submittedName>
        <fullName evidence="2">Uncharacterized protein</fullName>
    </submittedName>
</protein>
<keyword evidence="3" id="KW-1185">Reference proteome</keyword>
<dbReference type="GO" id="GO:0030246">
    <property type="term" value="F:carbohydrate binding"/>
    <property type="evidence" value="ECO:0007669"/>
    <property type="project" value="InterPro"/>
</dbReference>
<name>A0A1M6K0Z6_9FIRM</name>
<dbReference type="InterPro" id="IPR013784">
    <property type="entry name" value="Carb-bd-like_fold"/>
</dbReference>
<feature type="compositionally biased region" description="Basic and acidic residues" evidence="1">
    <location>
        <begin position="8"/>
        <end position="20"/>
    </location>
</feature>